<organism evidence="6 7">
    <name type="scientific">Litoreibacter meonggei</name>
    <dbReference type="NCBI Taxonomy" id="1049199"/>
    <lineage>
        <taxon>Bacteria</taxon>
        <taxon>Pseudomonadati</taxon>
        <taxon>Pseudomonadota</taxon>
        <taxon>Alphaproteobacteria</taxon>
        <taxon>Rhodobacterales</taxon>
        <taxon>Roseobacteraceae</taxon>
        <taxon>Litoreibacter</taxon>
    </lineage>
</organism>
<keyword evidence="3" id="KW-0238">DNA-binding</keyword>
<dbReference type="GO" id="GO:0003677">
    <property type="term" value="F:DNA binding"/>
    <property type="evidence" value="ECO:0007669"/>
    <property type="project" value="UniProtKB-KW"/>
</dbReference>
<dbReference type="GO" id="GO:0015074">
    <property type="term" value="P:DNA integration"/>
    <property type="evidence" value="ECO:0007669"/>
    <property type="project" value="UniProtKB-KW"/>
</dbReference>
<dbReference type="InterPro" id="IPR010998">
    <property type="entry name" value="Integrase_recombinase_N"/>
</dbReference>
<dbReference type="PANTHER" id="PTHR30629">
    <property type="entry name" value="PROPHAGE INTEGRASE"/>
    <property type="match status" value="1"/>
</dbReference>
<comment type="caution">
    <text evidence="6">The sequence shown here is derived from an EMBL/GenBank/DDBJ whole genome shotgun (WGS) entry which is preliminary data.</text>
</comment>
<protein>
    <submittedName>
        <fullName evidence="6">Site-specific recombinase XerD</fullName>
    </submittedName>
</protein>
<dbReference type="AlphaFoldDB" id="A0A497WY71"/>
<evidence type="ECO:0000256" key="2">
    <source>
        <dbReference type="ARBA" id="ARBA00022908"/>
    </source>
</evidence>
<dbReference type="GO" id="GO:0006310">
    <property type="term" value="P:DNA recombination"/>
    <property type="evidence" value="ECO:0007669"/>
    <property type="project" value="UniProtKB-KW"/>
</dbReference>
<dbReference type="InterPro" id="IPR002104">
    <property type="entry name" value="Integrase_catalytic"/>
</dbReference>
<keyword evidence="4" id="KW-0233">DNA recombination</keyword>
<dbReference type="SUPFAM" id="SSF56349">
    <property type="entry name" value="DNA breaking-rejoining enzymes"/>
    <property type="match status" value="1"/>
</dbReference>
<gene>
    <name evidence="6" type="ORF">BCF46_1241</name>
</gene>
<dbReference type="Pfam" id="PF00589">
    <property type="entry name" value="Phage_integrase"/>
    <property type="match status" value="1"/>
</dbReference>
<evidence type="ECO:0000256" key="4">
    <source>
        <dbReference type="ARBA" id="ARBA00023172"/>
    </source>
</evidence>
<dbReference type="RefSeq" id="WP_121022794.1">
    <property type="nucleotide sequence ID" value="NZ_RCCE01000002.1"/>
</dbReference>
<dbReference type="InterPro" id="IPR050808">
    <property type="entry name" value="Phage_Integrase"/>
</dbReference>
<dbReference type="InterPro" id="IPR011010">
    <property type="entry name" value="DNA_brk_join_enz"/>
</dbReference>
<keyword evidence="7" id="KW-1185">Reference proteome</keyword>
<dbReference type="InterPro" id="IPR013762">
    <property type="entry name" value="Integrase-like_cat_sf"/>
</dbReference>
<evidence type="ECO:0000259" key="5">
    <source>
        <dbReference type="PROSITE" id="PS51898"/>
    </source>
</evidence>
<keyword evidence="2" id="KW-0229">DNA integration</keyword>
<evidence type="ECO:0000256" key="1">
    <source>
        <dbReference type="ARBA" id="ARBA00008857"/>
    </source>
</evidence>
<dbReference type="PROSITE" id="PS51898">
    <property type="entry name" value="TYR_RECOMBINASE"/>
    <property type="match status" value="1"/>
</dbReference>
<dbReference type="Gene3D" id="1.10.150.130">
    <property type="match status" value="1"/>
</dbReference>
<accession>A0A497WY71</accession>
<evidence type="ECO:0000256" key="3">
    <source>
        <dbReference type="ARBA" id="ARBA00023125"/>
    </source>
</evidence>
<proteinExistence type="inferred from homology"/>
<evidence type="ECO:0000313" key="6">
    <source>
        <dbReference type="EMBL" id="RLJ59098.1"/>
    </source>
</evidence>
<dbReference type="CDD" id="cd00397">
    <property type="entry name" value="DNA_BRE_C"/>
    <property type="match status" value="1"/>
</dbReference>
<feature type="domain" description="Tyr recombinase" evidence="5">
    <location>
        <begin position="182"/>
        <end position="365"/>
    </location>
</feature>
<dbReference type="PANTHER" id="PTHR30629:SF2">
    <property type="entry name" value="PROPHAGE INTEGRASE INTS-RELATED"/>
    <property type="match status" value="1"/>
</dbReference>
<comment type="similarity">
    <text evidence="1">Belongs to the 'phage' integrase family.</text>
</comment>
<sequence length="374" mass="42598">MTKKTTQKVGALTVRAEVVKGQGTGNWFVDVPPNFNGNEKRRRHRHPSKSAAMMAARQMNKDLQLGEMMQNQGQCGLGLHDVFGRWLEGQQLRVTSGLKKESSLRTDLNGLRHVMGFFKDEDISKINAARIEAYQRHRLGEQVKPVTINTECRKLRALMNWCHNHRLIEVMPKVPMLNEVPVDTEVPMQDEIVLILQQLPEMPAVLTRLMIETGLRPSEAKRLKWDAIDLDRKVLKVGVVNGETPKTGLSNREMAFGDGLAADLLKLKRSTNLEWVFPNRDGKNKPMDNYRKSLKSAVKRSGVERYGKPMKFTPKYARKAFTSYQYLRGVPLSTIKKLVGHSPNSRVTEAHYLHIPESSLRNTVFELDIPEKPE</sequence>
<dbReference type="OrthoDB" id="9785687at2"/>
<dbReference type="Proteomes" id="UP000269157">
    <property type="component" value="Unassembled WGS sequence"/>
</dbReference>
<name>A0A497WY71_9RHOB</name>
<dbReference type="EMBL" id="RCCE01000002">
    <property type="protein sequence ID" value="RLJ59098.1"/>
    <property type="molecule type" value="Genomic_DNA"/>
</dbReference>
<evidence type="ECO:0000313" key="7">
    <source>
        <dbReference type="Proteomes" id="UP000269157"/>
    </source>
</evidence>
<reference evidence="6 7" key="1">
    <citation type="submission" date="2018-10" db="EMBL/GenBank/DDBJ databases">
        <title>Genomic Encyclopedia of Archaeal and Bacterial Type Strains, Phase II (KMG-II): from individual species to whole genera.</title>
        <authorList>
            <person name="Goeker M."/>
        </authorList>
    </citation>
    <scope>NUCLEOTIDE SEQUENCE [LARGE SCALE GENOMIC DNA]</scope>
    <source>
        <strain evidence="6 7">DSM 29466</strain>
    </source>
</reference>
<dbReference type="Gene3D" id="1.10.443.10">
    <property type="entry name" value="Intergrase catalytic core"/>
    <property type="match status" value="1"/>
</dbReference>